<evidence type="ECO:0000313" key="3">
    <source>
        <dbReference type="Proteomes" id="UP000019140"/>
    </source>
</evidence>
<dbReference type="PATRIC" id="fig|1429439.4.peg.1193"/>
<dbReference type="Pfam" id="PF04073">
    <property type="entry name" value="tRNA_edit"/>
    <property type="match status" value="1"/>
</dbReference>
<dbReference type="Proteomes" id="UP000019140">
    <property type="component" value="Unassembled WGS sequence"/>
</dbReference>
<accession>W4MD84</accession>
<organism evidence="2 3">
    <name type="scientific">Candidatus Entotheonella gemina</name>
    <dbReference type="NCBI Taxonomy" id="1429439"/>
    <lineage>
        <taxon>Bacteria</taxon>
        <taxon>Pseudomonadati</taxon>
        <taxon>Nitrospinota/Tectimicrobiota group</taxon>
        <taxon>Candidatus Tectimicrobiota</taxon>
        <taxon>Candidatus Entotheonellia</taxon>
        <taxon>Candidatus Entotheonellales</taxon>
        <taxon>Candidatus Entotheonellaceae</taxon>
        <taxon>Candidatus Entotheonella</taxon>
    </lineage>
</organism>
<sequence>MDALDQNITDAIDALGLTYERITIDPAYADTAAFCEHYGYPPENSGNTIIVASKKEPKQYVACVVLATTQLDVNRRVRKLMGVSRASFATAEEMMELTGMQVGGVTPFTLPEGLPLYVDERIMGLDWVILGGGGRDTKIKIAPDVFTVLGAEVIADLGIER</sequence>
<dbReference type="AlphaFoldDB" id="W4MD84"/>
<dbReference type="GO" id="GO:0002161">
    <property type="term" value="F:aminoacyl-tRNA deacylase activity"/>
    <property type="evidence" value="ECO:0007669"/>
    <property type="project" value="InterPro"/>
</dbReference>
<proteinExistence type="predicted"/>
<feature type="domain" description="YbaK/aminoacyl-tRNA synthetase-associated" evidence="1">
    <location>
        <begin position="26"/>
        <end position="144"/>
    </location>
</feature>
<gene>
    <name evidence="2" type="ORF">ETSY2_06940</name>
</gene>
<dbReference type="PANTHER" id="PTHR30411:SF1">
    <property type="entry name" value="CYTOPLASMIC PROTEIN"/>
    <property type="match status" value="1"/>
</dbReference>
<comment type="caution">
    <text evidence="2">The sequence shown here is derived from an EMBL/GenBank/DDBJ whole genome shotgun (WGS) entry which is preliminary data.</text>
</comment>
<dbReference type="InterPro" id="IPR036754">
    <property type="entry name" value="YbaK/aa-tRNA-synt-asso_dom_sf"/>
</dbReference>
<dbReference type="Gene3D" id="3.90.960.10">
    <property type="entry name" value="YbaK/aminoacyl-tRNA synthetase-associated domain"/>
    <property type="match status" value="1"/>
</dbReference>
<name>W4MD84_9BACT</name>
<dbReference type="InterPro" id="IPR007214">
    <property type="entry name" value="YbaK/aa-tRNA-synth-assoc-dom"/>
</dbReference>
<dbReference type="HOGENOM" id="CLU_104555_0_0_7"/>
<dbReference type="EMBL" id="AZHX01000283">
    <property type="protein sequence ID" value="ETX08168.1"/>
    <property type="molecule type" value="Genomic_DNA"/>
</dbReference>
<evidence type="ECO:0000313" key="2">
    <source>
        <dbReference type="EMBL" id="ETX08168.1"/>
    </source>
</evidence>
<reference evidence="2 3" key="1">
    <citation type="journal article" date="2014" name="Nature">
        <title>An environmental bacterial taxon with a large and distinct metabolic repertoire.</title>
        <authorList>
            <person name="Wilson M.C."/>
            <person name="Mori T."/>
            <person name="Ruckert C."/>
            <person name="Uria A.R."/>
            <person name="Helf M.J."/>
            <person name="Takada K."/>
            <person name="Gernert C."/>
            <person name="Steffens U.A."/>
            <person name="Heycke N."/>
            <person name="Schmitt S."/>
            <person name="Rinke C."/>
            <person name="Helfrich E.J."/>
            <person name="Brachmann A.O."/>
            <person name="Gurgui C."/>
            <person name="Wakimoto T."/>
            <person name="Kracht M."/>
            <person name="Crusemann M."/>
            <person name="Hentschel U."/>
            <person name="Abe I."/>
            <person name="Matsunaga S."/>
            <person name="Kalinowski J."/>
            <person name="Takeyama H."/>
            <person name="Piel J."/>
        </authorList>
    </citation>
    <scope>NUCLEOTIDE SEQUENCE [LARGE SCALE GENOMIC DNA]</scope>
    <source>
        <strain evidence="3">TSY2</strain>
    </source>
</reference>
<keyword evidence="3" id="KW-1185">Reference proteome</keyword>
<dbReference type="PANTHER" id="PTHR30411">
    <property type="entry name" value="CYTOPLASMIC PROTEIN"/>
    <property type="match status" value="1"/>
</dbReference>
<dbReference type="SUPFAM" id="SSF55826">
    <property type="entry name" value="YbaK/ProRS associated domain"/>
    <property type="match status" value="1"/>
</dbReference>
<protein>
    <recommendedName>
        <fullName evidence="1">YbaK/aminoacyl-tRNA synthetase-associated domain-containing protein</fullName>
    </recommendedName>
</protein>
<evidence type="ECO:0000259" key="1">
    <source>
        <dbReference type="Pfam" id="PF04073"/>
    </source>
</evidence>